<gene>
    <name evidence="2" type="ORF">A4G23_02291</name>
</gene>
<dbReference type="OrthoDB" id="4557285at2"/>
<dbReference type="Pfam" id="PF13459">
    <property type="entry name" value="Fer4_15"/>
    <property type="match status" value="1"/>
</dbReference>
<proteinExistence type="predicted"/>
<accession>A0A1D8G1X7</accession>
<dbReference type="Gene3D" id="3.30.70.20">
    <property type="match status" value="1"/>
</dbReference>
<reference evidence="2 3" key="1">
    <citation type="submission" date="2016-09" db="EMBL/GenBank/DDBJ databases">
        <title>Streptomyces rubrolavendulae MJM4426 Genome sequencing and assembly.</title>
        <authorList>
            <person name="Kim J.-G."/>
        </authorList>
    </citation>
    <scope>NUCLEOTIDE SEQUENCE [LARGE SCALE GENOMIC DNA]</scope>
    <source>
        <strain evidence="2 3">MJM4426</strain>
    </source>
</reference>
<feature type="compositionally biased region" description="Basic and acidic residues" evidence="1">
    <location>
        <begin position="1"/>
        <end position="31"/>
    </location>
</feature>
<dbReference type="RefSeq" id="WP_078915827.1">
    <property type="nucleotide sequence ID" value="NZ_CP017316.1"/>
</dbReference>
<evidence type="ECO:0008006" key="4">
    <source>
        <dbReference type="Google" id="ProtNLM"/>
    </source>
</evidence>
<organism evidence="2 3">
    <name type="scientific">Streptomyces rubrolavendulae</name>
    <dbReference type="NCBI Taxonomy" id="285473"/>
    <lineage>
        <taxon>Bacteria</taxon>
        <taxon>Bacillati</taxon>
        <taxon>Actinomycetota</taxon>
        <taxon>Actinomycetes</taxon>
        <taxon>Kitasatosporales</taxon>
        <taxon>Streptomycetaceae</taxon>
        <taxon>Streptomyces</taxon>
    </lineage>
</organism>
<dbReference type="STRING" id="285473.A4G23_02291"/>
<name>A0A1D8G1X7_9ACTN</name>
<sequence length="109" mass="11460">MSQEQETTRGRAHDPDGRAHDPADGRVREAAGEGATGAWRIEVDRLGCAGTGLCLGTAHGRMRLDGGRARPVDEVIDPDEAVLDAAETCPMEAITVRDAGTGEVLAPLR</sequence>
<feature type="region of interest" description="Disordered" evidence="1">
    <location>
        <begin position="1"/>
        <end position="36"/>
    </location>
</feature>
<dbReference type="AlphaFoldDB" id="A0A1D8G1X7"/>
<dbReference type="Proteomes" id="UP000095349">
    <property type="component" value="Chromosome"/>
</dbReference>
<keyword evidence="3" id="KW-1185">Reference proteome</keyword>
<dbReference type="EMBL" id="CP017316">
    <property type="protein sequence ID" value="AOT59449.1"/>
    <property type="molecule type" value="Genomic_DNA"/>
</dbReference>
<dbReference type="GeneID" id="91403838"/>
<dbReference type="KEGG" id="srn:A4G23_02291"/>
<evidence type="ECO:0000256" key="1">
    <source>
        <dbReference type="SAM" id="MobiDB-lite"/>
    </source>
</evidence>
<protein>
    <recommendedName>
        <fullName evidence="4">Ferredoxin</fullName>
    </recommendedName>
</protein>
<evidence type="ECO:0000313" key="2">
    <source>
        <dbReference type="EMBL" id="AOT59449.1"/>
    </source>
</evidence>
<dbReference type="SUPFAM" id="SSF54862">
    <property type="entry name" value="4Fe-4S ferredoxins"/>
    <property type="match status" value="1"/>
</dbReference>
<dbReference type="PATRIC" id="fig|285473.5.peg.2396"/>
<evidence type="ECO:0000313" key="3">
    <source>
        <dbReference type="Proteomes" id="UP000095349"/>
    </source>
</evidence>